<comment type="caution">
    <text evidence="4">The sequence shown here is derived from an EMBL/GenBank/DDBJ whole genome shotgun (WGS) entry which is preliminary data.</text>
</comment>
<dbReference type="Proteomes" id="UP000050867">
    <property type="component" value="Unassembled WGS sequence"/>
</dbReference>
<dbReference type="InterPro" id="IPR001926">
    <property type="entry name" value="TrpB-like_PALP"/>
</dbReference>
<feature type="domain" description="Tryptophan synthase beta chain-like PALP" evidence="3">
    <location>
        <begin position="27"/>
        <end position="298"/>
    </location>
</feature>
<gene>
    <name evidence="4" type="ORF">AQ490_07135</name>
</gene>
<evidence type="ECO:0000256" key="2">
    <source>
        <dbReference type="ARBA" id="ARBA00022898"/>
    </source>
</evidence>
<dbReference type="eggNOG" id="COG0031">
    <property type="taxonomic scope" value="Bacteria"/>
</dbReference>
<organism evidence="4 5">
    <name type="scientific">Wenjunlia vitaminophila</name>
    <name type="common">Streptomyces vitaminophilus</name>
    <dbReference type="NCBI Taxonomy" id="76728"/>
    <lineage>
        <taxon>Bacteria</taxon>
        <taxon>Bacillati</taxon>
        <taxon>Actinomycetota</taxon>
        <taxon>Actinomycetes</taxon>
        <taxon>Kitasatosporales</taxon>
        <taxon>Streptomycetaceae</taxon>
        <taxon>Wenjunlia</taxon>
    </lineage>
</organism>
<dbReference type="InterPro" id="IPR050214">
    <property type="entry name" value="Cys_Synth/Cystath_Beta-Synth"/>
</dbReference>
<evidence type="ECO:0000313" key="5">
    <source>
        <dbReference type="Proteomes" id="UP000050867"/>
    </source>
</evidence>
<keyword evidence="2" id="KW-0663">Pyridoxal phosphate</keyword>
<accession>A0A0T6LNL6</accession>
<name>A0A0T6LNL6_WENVI</name>
<evidence type="ECO:0000313" key="4">
    <source>
        <dbReference type="EMBL" id="KRV47439.1"/>
    </source>
</evidence>
<dbReference type="Gene3D" id="3.40.50.1100">
    <property type="match status" value="2"/>
</dbReference>
<evidence type="ECO:0000259" key="3">
    <source>
        <dbReference type="Pfam" id="PF00291"/>
    </source>
</evidence>
<dbReference type="Pfam" id="PF00291">
    <property type="entry name" value="PALP"/>
    <property type="match status" value="1"/>
</dbReference>
<dbReference type="STRING" id="76728.AQ490_07135"/>
<dbReference type="SUPFAM" id="SSF53686">
    <property type="entry name" value="Tryptophan synthase beta subunit-like PLP-dependent enzymes"/>
    <property type="match status" value="1"/>
</dbReference>
<dbReference type="GO" id="GO:1901605">
    <property type="term" value="P:alpha-amino acid metabolic process"/>
    <property type="evidence" value="ECO:0007669"/>
    <property type="project" value="UniProtKB-ARBA"/>
</dbReference>
<dbReference type="AlphaFoldDB" id="A0A0T6LNL6"/>
<reference evidence="4 5" key="1">
    <citation type="submission" date="2015-10" db="EMBL/GenBank/DDBJ databases">
        <title>Draft genome sequence of pyrrolomycin-producing Streptomyces vitaminophilus.</title>
        <authorList>
            <person name="Graham D.E."/>
            <person name="Mahan K.M."/>
            <person name="Klingeman D.M."/>
            <person name="Hettich R.L."/>
            <person name="Parry R.J."/>
        </authorList>
    </citation>
    <scope>NUCLEOTIDE SEQUENCE [LARGE SCALE GENOMIC DNA]</scope>
    <source>
        <strain evidence="4 5">ATCC 31673</strain>
    </source>
</reference>
<dbReference type="InterPro" id="IPR036052">
    <property type="entry name" value="TrpB-like_PALP_sf"/>
</dbReference>
<comment type="cofactor">
    <cofactor evidence="1">
        <name>pyridoxal 5'-phosphate</name>
        <dbReference type="ChEBI" id="CHEBI:597326"/>
    </cofactor>
</comment>
<keyword evidence="5" id="KW-1185">Reference proteome</keyword>
<dbReference type="EMBL" id="LLZU01000037">
    <property type="protein sequence ID" value="KRV47439.1"/>
    <property type="molecule type" value="Genomic_DNA"/>
</dbReference>
<dbReference type="PANTHER" id="PTHR10314">
    <property type="entry name" value="CYSTATHIONINE BETA-SYNTHASE"/>
    <property type="match status" value="1"/>
</dbReference>
<proteinExistence type="predicted"/>
<evidence type="ECO:0000256" key="1">
    <source>
        <dbReference type="ARBA" id="ARBA00001933"/>
    </source>
</evidence>
<protein>
    <submittedName>
        <fullName evidence="4">Cysteine synthase</fullName>
    </submittedName>
</protein>
<sequence length="362" mass="39310">MGGPDTVRRWSAEALDYLDLEARAVPRVPLHRVPLPPQWDIALHVHDESAQPTGSVNHRLIRGHFREAVESGRINEDTTVVTATGSTAAVAAAYFARLLDLPFIAVVPERTSAERIAEIETHGGKCVRWGPAVTLQDEGRRIAAENDGHFLDHFVGTDLALAHEADTLASDLFANLAETDHPVPDWIVVGASTGATSSVLGRHLRHQGYPTKLAVVDSENSAYFPGWISGAADYTTGTATRIDGVGRPRVEPGFHFRLVDLLIPVPDAASIAAMRHLRACTGLESGPSTGTHLWGVWELVSVMRRDGLTGSVATVLADGAEHHRHTYWNDAWVTRQGWHPDPYLATIEGFLASGEWVPPDGR</sequence>